<evidence type="ECO:0000256" key="3">
    <source>
        <dbReference type="ARBA" id="ARBA00023125"/>
    </source>
</evidence>
<keyword evidence="7" id="KW-1185">Reference proteome</keyword>
<dbReference type="SUPFAM" id="SSF46785">
    <property type="entry name" value="Winged helix' DNA-binding domain"/>
    <property type="match status" value="1"/>
</dbReference>
<evidence type="ECO:0000313" key="7">
    <source>
        <dbReference type="Proteomes" id="UP001624684"/>
    </source>
</evidence>
<dbReference type="EMBL" id="JBJJXE010000023">
    <property type="protein sequence ID" value="MFL1733085.1"/>
    <property type="molecule type" value="Genomic_DNA"/>
</dbReference>
<name>A0ABW8U951_9GAMM</name>
<dbReference type="InterPro" id="IPR036390">
    <property type="entry name" value="WH_DNA-bd_sf"/>
</dbReference>
<keyword evidence="2" id="KW-0805">Transcription regulation</keyword>
<dbReference type="CDD" id="cd08440">
    <property type="entry name" value="PBP2_LTTR_like_4"/>
    <property type="match status" value="1"/>
</dbReference>
<evidence type="ECO:0000259" key="5">
    <source>
        <dbReference type="PROSITE" id="PS50931"/>
    </source>
</evidence>
<keyword evidence="3" id="KW-0238">DNA-binding</keyword>
<protein>
    <submittedName>
        <fullName evidence="6">LysR family transcriptional regulator</fullName>
    </submittedName>
</protein>
<dbReference type="InterPro" id="IPR050950">
    <property type="entry name" value="HTH-type_LysR_regulators"/>
</dbReference>
<dbReference type="PANTHER" id="PTHR30419">
    <property type="entry name" value="HTH-TYPE TRANSCRIPTIONAL REGULATOR YBHD"/>
    <property type="match status" value="1"/>
</dbReference>
<dbReference type="SUPFAM" id="SSF53850">
    <property type="entry name" value="Periplasmic binding protein-like II"/>
    <property type="match status" value="1"/>
</dbReference>
<sequence>MNITLRQLNAFIAVARHKSFTKAADELHLTQSSLSGLSKEMENQMSIILFDRTTRQLHLSEAGERLLPYALKVSNDMRMFTGEIHDIKDYHQGKVRIAASQQLAATIMPDLIKQFKRKYPDIQVSLIDCGMGEVIERVHLIDADIGIGPEHPFSNDIITSELFSSPFYLIVKHDHCLANLTKVHWQDISSGELITLQAAFAEQIRNELPIELSERLFRTDYEVNFLSTALGMTQMGLGITLALSYAKNWVEQHDLAMIPIANPVIERKFLSYQHKHRSPTAAVIAFAQFLQEYAQSWQIDHTASVGRDSPNS</sequence>
<evidence type="ECO:0000313" key="6">
    <source>
        <dbReference type="EMBL" id="MFL1733085.1"/>
    </source>
</evidence>
<gene>
    <name evidence="6" type="ORF">ACJHVH_08850</name>
</gene>
<dbReference type="Pfam" id="PF03466">
    <property type="entry name" value="LysR_substrate"/>
    <property type="match status" value="1"/>
</dbReference>
<dbReference type="Gene3D" id="3.40.190.290">
    <property type="match status" value="1"/>
</dbReference>
<dbReference type="InterPro" id="IPR000847">
    <property type="entry name" value="LysR_HTH_N"/>
</dbReference>
<dbReference type="InterPro" id="IPR005119">
    <property type="entry name" value="LysR_subst-bd"/>
</dbReference>
<evidence type="ECO:0000256" key="1">
    <source>
        <dbReference type="ARBA" id="ARBA00009437"/>
    </source>
</evidence>
<evidence type="ECO:0000256" key="4">
    <source>
        <dbReference type="ARBA" id="ARBA00023163"/>
    </source>
</evidence>
<accession>A0ABW8U951</accession>
<reference evidence="6 7" key="1">
    <citation type="submission" date="2024-11" db="EMBL/GenBank/DDBJ databases">
        <title>First Report of Moraxella oculi in Brazil in an Infectious Bovine Keratoconjunctivitis Outbreak.</title>
        <authorList>
            <person name="Carvalho C.V."/>
            <person name="Domingues R."/>
            <person name="Coutinho C."/>
            <person name="Honorio N.T.B.S."/>
            <person name="Faza D.R.L.R."/>
            <person name="Carvalho W.A."/>
            <person name="Machado A.B.F."/>
            <person name="Martins M.F."/>
            <person name="Gaspar E.B."/>
        </authorList>
    </citation>
    <scope>NUCLEOTIDE SEQUENCE [LARGE SCALE GENOMIC DNA]</scope>
    <source>
        <strain evidence="6 7">2117LE</strain>
    </source>
</reference>
<dbReference type="PANTHER" id="PTHR30419:SF30">
    <property type="entry name" value="LYSR FAMILY TRANSCRIPTIONAL REGULATOR"/>
    <property type="match status" value="1"/>
</dbReference>
<comment type="similarity">
    <text evidence="1">Belongs to the LysR transcriptional regulatory family.</text>
</comment>
<organism evidence="6 7">
    <name type="scientific">Moraxella oculi</name>
    <dbReference type="NCBI Taxonomy" id="2940516"/>
    <lineage>
        <taxon>Bacteria</taxon>
        <taxon>Pseudomonadati</taxon>
        <taxon>Pseudomonadota</taxon>
        <taxon>Gammaproteobacteria</taxon>
        <taxon>Moraxellales</taxon>
        <taxon>Moraxellaceae</taxon>
        <taxon>Moraxella</taxon>
    </lineage>
</organism>
<evidence type="ECO:0000256" key="2">
    <source>
        <dbReference type="ARBA" id="ARBA00023015"/>
    </source>
</evidence>
<keyword evidence="4" id="KW-0804">Transcription</keyword>
<dbReference type="PROSITE" id="PS50931">
    <property type="entry name" value="HTH_LYSR"/>
    <property type="match status" value="1"/>
</dbReference>
<dbReference type="RefSeq" id="WP_407069578.1">
    <property type="nucleotide sequence ID" value="NZ_JBJJXE010000023.1"/>
</dbReference>
<proteinExistence type="inferred from homology"/>
<comment type="caution">
    <text evidence="6">The sequence shown here is derived from an EMBL/GenBank/DDBJ whole genome shotgun (WGS) entry which is preliminary data.</text>
</comment>
<dbReference type="Pfam" id="PF00126">
    <property type="entry name" value="HTH_1"/>
    <property type="match status" value="1"/>
</dbReference>
<dbReference type="Gene3D" id="1.10.10.10">
    <property type="entry name" value="Winged helix-like DNA-binding domain superfamily/Winged helix DNA-binding domain"/>
    <property type="match status" value="1"/>
</dbReference>
<dbReference type="Proteomes" id="UP001624684">
    <property type="component" value="Unassembled WGS sequence"/>
</dbReference>
<dbReference type="InterPro" id="IPR036388">
    <property type="entry name" value="WH-like_DNA-bd_sf"/>
</dbReference>
<feature type="domain" description="HTH lysR-type" evidence="5">
    <location>
        <begin position="3"/>
        <end position="60"/>
    </location>
</feature>